<dbReference type="FunFam" id="3.30.60.30:FF:000018">
    <property type="entry name" value="Transmembrane agrin"/>
    <property type="match status" value="1"/>
</dbReference>
<evidence type="ECO:0000256" key="8">
    <source>
        <dbReference type="ARBA" id="ARBA00022536"/>
    </source>
</evidence>
<evidence type="ECO:0000256" key="6">
    <source>
        <dbReference type="ARBA" id="ARBA00022525"/>
    </source>
</evidence>
<dbReference type="InterPro" id="IPR001791">
    <property type="entry name" value="Laminin_G"/>
</dbReference>
<evidence type="ECO:0000256" key="19">
    <source>
        <dbReference type="ARBA" id="ARBA00023180"/>
    </source>
</evidence>
<keyword evidence="12" id="KW-0677">Repeat</keyword>
<dbReference type="InterPro" id="IPR050372">
    <property type="entry name" value="Neurexin-related_CASP"/>
</dbReference>
<evidence type="ECO:0000313" key="34">
    <source>
        <dbReference type="EMBL" id="MBZ3882450.1"/>
    </source>
</evidence>
<evidence type="ECO:0000256" key="23">
    <source>
        <dbReference type="PROSITE-ProRule" id="PRU00076"/>
    </source>
</evidence>
<feature type="disulfide bond" evidence="25">
    <location>
        <begin position="816"/>
        <end position="825"/>
    </location>
</feature>
<dbReference type="Gene3D" id="3.30.70.960">
    <property type="entry name" value="SEA domain"/>
    <property type="match status" value="1"/>
</dbReference>
<evidence type="ECO:0000256" key="21">
    <source>
        <dbReference type="ARBA" id="ARBA00023292"/>
    </source>
</evidence>
<sequence length="2071" mass="218679">MASLRPSGPAPLRPLLLLLVVAAHTLPSAGGTCPERALERREEEANVVLTGTVEEILNVDPVQHTYSCKVRVWRYLKGKDVVSQESLLDGGNKVVIGGFGDPLICDNQVSTGDTRIFFVNPAPPYLWPAHKNELMLNSSLMRITLRNLEEVEFCVEDKPGTHFTPAPPMPPDACRGMLCGFGAVCEPSAEDPGRASCVCKKSACPAVVAPVCGSDASTYSSECELQRAQCHLQRRIRLLRRGPCGSRDPCSNVTCSFGSTCAPSADGQTASCLCPTTCRGAPEGTVCGSDGVDYPGECQLLRRACARQENIFKKFDGPCDPCQGALADLSRICRVNPRTRRPEMLLRPESCPPRGSPVCGDDGVTYANDCVMGHSGAARGLLLQRVRSGQCQPQDQCPEACQFGAVCLSRRGRPRCSCDRVTCEGAYRPVCAQDGHTYDNDCRRQQAECRRQRALPARHQGPCDQAPSPCRGVQCAFGATCTVKNGEAACECRQACSGVYDPVCGSDGITYGSTCELEAMACALGRDIQVARRGPCDPCGQCRFGALCEAETGRCVCPSECVASAQPVCGSDGHTYASECELHVHACTHQISLHVASAGHCQTCGDTVCAFGAVCSAGRCVCPRCERPPLGPVCGSDGVTYRSACELREAACRQQRQIEEARAGPCEQAECGSGDAGSGEDGECEQERCRQRGGVWDEDSEDGPCVCDSSCQGVLRSPVCGSDGVTYGSECDLKRARCESQGELYIAAQGPCRGLTLAPLLPAAPPHCAQAPYGCCQDNVTAARGVGLAGCPSTCQCNPHGSYGGTCDPATGQCSCRPGVGGLKCDRCEPGFWNFRGIVTDSRSGCTPCSCDPWGAVRDDCEQMTGLCSCKPGVAGPKCGQCPDGRALGPTGCEAAPSAPVTCAEMRCEFGASCIEEAGSARCVCPALTCPEANATKVCGSDGITYGSECQLKTIACRQGLDISTQSLGPCPEAVAPGARPTSRSTTATGHLPSKPLLPPPSVLPVAPSSTPQSQPTPPAMLRPRTTASIPKTGSRPALTMPPTASSTAASLATSAFGESGSTDGSGDEELSGDQEASGGGSGGLELPMDSSVVTHGPPIERASCYNSPLGCCSDGKTPSLDAEGSNCPATKAYQGVLELEGVEGQELFYTPEMADPKSELFGETARSIESTLDDLFRNSDVKKDFRSVHLRDLGPGRSVRAIVDVHFDPTTAFRAQDVGRALLRQIQVSRRRALVVRRPLQEHVRFMDFDWFPAFMGATTGATAAVATARATTVGRPPSSVTPRAYPSHTSRPTGRTTAPPHTHRPPTTAPGHIAGHWPLFLSPQQHPRSCDSQPCLHGGTCQDQDSGRGFTCSCPAGRGGTFCEDVLHSSVSVPAFAGSSFLAFPTLRAYHTLRLALEFRALEPQGLLLYNGNARGKDFLALALVGGRVQLRFDTGSGPAVLTSSVPVEPGRWHRLELSRHWRQGTLSVDGEAPVLGESPSGTDGLNLDTDLFVGGVPEDQADVARERTSVGVGLKGCIRLLDVNNQRLQLGLWQGVVSRSSSVGECGEHPCLPSPCRGGAPCQALEAGMFHCQCPPGRFGPTCAEEKSPCQPNPCHGTASCRVLPTGGAQCECPPGRGGTLCQTVSERDGSAQPFLVDFSGFSYLELRGLHTFERDLGEKMALEVVFLARGPSGLLLYNGQKTDGKGDFVSLALHDQHLEFRYDLGKGAAVIRSKEPIALGTWTRVLVERNGRKGALRVGDGPRVLGESPVPHSMLNLKEPLYVGGAPDFSKLARAAAASSGFDGAIQLVSLGGRQLLAQEHVLRSVDVSPFVDHPCTQASGHPCLHGAACLPKEAAYTCLVSAGLCPAGFSGLHCGQGLVEKAAGDLEALAFDGRTYIEYLNAVTESELTNEIPVPKTPDSGALSSEKALQTNHFELSLRTEATQGLVLWSGKATERADYMALAIVDGHLQLAYDLGSQPVVLRSTVRVNTNRWLRVRAHREQREGSLQVGNEAPVTGSSPLGATQLDTDGALWLGGLQKLPVGQALPKAYGTGFVGCLRDVVVGRRPLHLLEDALAKPELRPCPTS</sequence>
<dbReference type="PANTHER" id="PTHR15036:SF83">
    <property type="entry name" value="AGRIN"/>
    <property type="match status" value="1"/>
</dbReference>
<dbReference type="InterPro" id="IPR036364">
    <property type="entry name" value="SEA_dom_sf"/>
</dbReference>
<feature type="domain" description="EGF-like" evidence="30">
    <location>
        <begin position="1328"/>
        <end position="1366"/>
    </location>
</feature>
<dbReference type="FunFam" id="3.30.60.30:FF:000008">
    <property type="entry name" value="Transmembrane agrin"/>
    <property type="match status" value="1"/>
</dbReference>
<evidence type="ECO:0000256" key="15">
    <source>
        <dbReference type="ARBA" id="ARBA00022974"/>
    </source>
</evidence>
<keyword evidence="5" id="KW-1003">Cell membrane</keyword>
<keyword evidence="13" id="KW-0221">Differentiation</keyword>
<keyword evidence="18 23" id="KW-1015">Disulfide bond</keyword>
<evidence type="ECO:0000256" key="11">
    <source>
        <dbReference type="ARBA" id="ARBA00022729"/>
    </source>
</evidence>
<evidence type="ECO:0000256" key="1">
    <source>
        <dbReference type="ARBA" id="ARBA00004401"/>
    </source>
</evidence>
<dbReference type="Pfam" id="PF00008">
    <property type="entry name" value="EGF"/>
    <property type="match status" value="1"/>
</dbReference>
<keyword evidence="9" id="KW-0812">Transmembrane</keyword>
<dbReference type="PROSITE" id="PS51465">
    <property type="entry name" value="KAZAL_2"/>
    <property type="match status" value="9"/>
</dbReference>
<dbReference type="CDD" id="cd00104">
    <property type="entry name" value="KAZAL_FS"/>
    <property type="match status" value="9"/>
</dbReference>
<feature type="disulfide bond" evidence="23">
    <location>
        <begin position="1356"/>
        <end position="1365"/>
    </location>
</feature>
<dbReference type="PROSITE" id="PS50026">
    <property type="entry name" value="EGF_3"/>
    <property type="match status" value="3"/>
</dbReference>
<dbReference type="InterPro" id="IPR002350">
    <property type="entry name" value="Kazal_dom"/>
</dbReference>
<feature type="disulfide bond" evidence="25">
    <location>
        <begin position="797"/>
        <end position="814"/>
    </location>
</feature>
<keyword evidence="6" id="KW-0964">Secreted</keyword>
<dbReference type="Pfam" id="PF00050">
    <property type="entry name" value="Kazal_1"/>
    <property type="match status" value="1"/>
</dbReference>
<feature type="disulfide bond" evidence="23">
    <location>
        <begin position="1337"/>
        <end position="1354"/>
    </location>
</feature>
<keyword evidence="8 23" id="KW-0245">EGF-like domain</keyword>
<dbReference type="FunFam" id="2.10.25.10:FF:000134">
    <property type="entry name" value="Transmembrane agrin"/>
    <property type="match status" value="1"/>
</dbReference>
<feature type="disulfide bond" evidence="25">
    <location>
        <begin position="851"/>
        <end position="868"/>
    </location>
</feature>
<dbReference type="PROSITE" id="PS50027">
    <property type="entry name" value="EGF_LAM_2"/>
    <property type="match status" value="2"/>
</dbReference>
<comment type="caution">
    <text evidence="34">The sequence shown here is derived from an EMBL/GenBank/DDBJ whole genome shotgun (WGS) entry which is preliminary data.</text>
</comment>
<dbReference type="InterPro" id="IPR000082">
    <property type="entry name" value="SEA_dom"/>
</dbReference>
<dbReference type="InterPro" id="IPR003645">
    <property type="entry name" value="Fol_N"/>
</dbReference>
<dbReference type="InterPro" id="IPR000742">
    <property type="entry name" value="EGF"/>
</dbReference>
<evidence type="ECO:0000259" key="32">
    <source>
        <dbReference type="PROSITE" id="PS51121"/>
    </source>
</evidence>
<dbReference type="FunFam" id="3.30.60.30:FF:000024">
    <property type="entry name" value="Transmembrane agrin"/>
    <property type="match status" value="1"/>
</dbReference>
<dbReference type="SMART" id="SM00181">
    <property type="entry name" value="EGF"/>
    <property type="match status" value="7"/>
</dbReference>
<keyword evidence="19" id="KW-0325">Glycoprotein</keyword>
<proteinExistence type="predicted"/>
<keyword evidence="10" id="KW-0479">Metal-binding</keyword>
<dbReference type="FunFam" id="3.30.70.960:FF:000001">
    <property type="entry name" value="NtA agrin"/>
    <property type="match status" value="1"/>
</dbReference>
<feature type="disulfide bond" evidence="25">
    <location>
        <begin position="849"/>
        <end position="861"/>
    </location>
</feature>
<feature type="domain" description="Kazal-like" evidence="33">
    <location>
        <begin position="543"/>
        <end position="603"/>
    </location>
</feature>
<evidence type="ECO:0000259" key="31">
    <source>
        <dbReference type="PROSITE" id="PS50027"/>
    </source>
</evidence>
<keyword evidence="4" id="KW-0217">Developmental protein</keyword>
<evidence type="ECO:0000256" key="7">
    <source>
        <dbReference type="ARBA" id="ARBA00022530"/>
    </source>
</evidence>
<feature type="disulfide bond" evidence="23">
    <location>
        <begin position="1616"/>
        <end position="1625"/>
    </location>
</feature>
<dbReference type="SUPFAM" id="SSF100895">
    <property type="entry name" value="Kazal-type serine protease inhibitors"/>
    <property type="match status" value="9"/>
</dbReference>
<dbReference type="GO" id="GO:0045202">
    <property type="term" value="C:synapse"/>
    <property type="evidence" value="ECO:0007669"/>
    <property type="project" value="UniProtKB-SubCell"/>
</dbReference>
<gene>
    <name evidence="34" type="ORF">SUZIE_168010</name>
</gene>
<evidence type="ECO:0000259" key="33">
    <source>
        <dbReference type="PROSITE" id="PS51465"/>
    </source>
</evidence>
<dbReference type="Gene3D" id="3.30.60.30">
    <property type="match status" value="9"/>
</dbReference>
<dbReference type="SUPFAM" id="SSF57196">
    <property type="entry name" value="EGF/Laminin"/>
    <property type="match status" value="2"/>
</dbReference>
<dbReference type="GO" id="GO:0007528">
    <property type="term" value="P:neuromuscular junction development"/>
    <property type="evidence" value="ECO:0007669"/>
    <property type="project" value="TreeGrafter"/>
</dbReference>
<dbReference type="EMBL" id="JAATJV010381928">
    <property type="protein sequence ID" value="MBZ3882450.1"/>
    <property type="molecule type" value="Genomic_DNA"/>
</dbReference>
<feature type="compositionally biased region" description="Low complexity" evidence="26">
    <location>
        <begin position="1293"/>
        <end position="1314"/>
    </location>
</feature>
<evidence type="ECO:0000256" key="26">
    <source>
        <dbReference type="SAM" id="MobiDB-lite"/>
    </source>
</evidence>
<dbReference type="InterPro" id="IPR008993">
    <property type="entry name" value="TIMP-like_OB-fold"/>
</dbReference>
<dbReference type="InterPro" id="IPR004850">
    <property type="entry name" value="NtA_dom"/>
</dbReference>
<evidence type="ECO:0000256" key="3">
    <source>
        <dbReference type="ARBA" id="ARBA00016077"/>
    </source>
</evidence>
<keyword evidence="14" id="KW-0106">Calcium</keyword>
<dbReference type="GO" id="GO:0005576">
    <property type="term" value="C:extracellular region"/>
    <property type="evidence" value="ECO:0007669"/>
    <property type="project" value="UniProtKB-ARBA"/>
</dbReference>
<feature type="region of interest" description="Disordered" evidence="26">
    <location>
        <begin position="1270"/>
        <end position="1320"/>
    </location>
</feature>
<dbReference type="Pfam" id="PF03146">
    <property type="entry name" value="NtA"/>
    <property type="match status" value="1"/>
</dbReference>
<dbReference type="PRINTS" id="PR00011">
    <property type="entry name" value="EGFLAMININ"/>
</dbReference>
<feature type="signal peptide" evidence="27">
    <location>
        <begin position="1"/>
        <end position="31"/>
    </location>
</feature>
<dbReference type="CDD" id="cd00055">
    <property type="entry name" value="EGF_Lam"/>
    <property type="match status" value="2"/>
</dbReference>
<feature type="domain" description="Kazal-like" evidence="33">
    <location>
        <begin position="266"/>
        <end position="321"/>
    </location>
</feature>
<dbReference type="GO" id="GO:0061024">
    <property type="term" value="P:membrane organization"/>
    <property type="evidence" value="ECO:0007669"/>
    <property type="project" value="UniProtKB-ARBA"/>
</dbReference>
<evidence type="ECO:0000259" key="30">
    <source>
        <dbReference type="PROSITE" id="PS50026"/>
    </source>
</evidence>
<dbReference type="SUPFAM" id="SSF57184">
    <property type="entry name" value="Growth factor receptor domain"/>
    <property type="match status" value="1"/>
</dbReference>
<feature type="domain" description="Kazal-like" evidence="33">
    <location>
        <begin position="198"/>
        <end position="246"/>
    </location>
</feature>
<feature type="domain" description="Kazal-like" evidence="33">
    <location>
        <begin position="410"/>
        <end position="465"/>
    </location>
</feature>
<evidence type="ECO:0000256" key="24">
    <source>
        <dbReference type="PROSITE-ProRule" id="PRU00443"/>
    </source>
</evidence>
<dbReference type="Gene3D" id="2.10.25.10">
    <property type="entry name" value="Laminin"/>
    <property type="match status" value="6"/>
</dbReference>
<dbReference type="Gene3D" id="2.60.120.200">
    <property type="match status" value="3"/>
</dbReference>
<dbReference type="FunFam" id="3.30.60.30:FF:000015">
    <property type="entry name" value="Transmembrane agrin"/>
    <property type="match status" value="1"/>
</dbReference>
<feature type="domain" description="Laminin EGF-like" evidence="31">
    <location>
        <begin position="849"/>
        <end position="895"/>
    </location>
</feature>
<evidence type="ECO:0000313" key="35">
    <source>
        <dbReference type="Proteomes" id="UP001166674"/>
    </source>
</evidence>
<accession>A0AA41T326</accession>
<name>A0AA41T326_SCICA</name>
<evidence type="ECO:0000256" key="27">
    <source>
        <dbReference type="SAM" id="SignalP"/>
    </source>
</evidence>
<dbReference type="SUPFAM" id="SSF50242">
    <property type="entry name" value="TIMP-like"/>
    <property type="match status" value="1"/>
</dbReference>
<dbReference type="FunFam" id="2.60.120.200:FF:000045">
    <property type="entry name" value="Transmembrane agrin"/>
    <property type="match status" value="1"/>
</dbReference>
<dbReference type="Pfam" id="PF00053">
    <property type="entry name" value="EGF_laminin"/>
    <property type="match status" value="2"/>
</dbReference>
<dbReference type="PROSITE" id="PS00022">
    <property type="entry name" value="EGF_1"/>
    <property type="match status" value="3"/>
</dbReference>
<keyword evidence="11 27" id="KW-0732">Signal</keyword>
<feature type="disulfide bond" evidence="24">
    <location>
        <begin position="33"/>
        <end position="105"/>
    </location>
</feature>
<dbReference type="PROSITE" id="PS01248">
    <property type="entry name" value="EGF_LAM_1"/>
    <property type="match status" value="1"/>
</dbReference>
<dbReference type="Pfam" id="PF07648">
    <property type="entry name" value="Kazal_2"/>
    <property type="match status" value="8"/>
</dbReference>
<reference evidence="34" key="1">
    <citation type="submission" date="2020-03" db="EMBL/GenBank/DDBJ databases">
        <title>Studies in the Genomics of Life Span.</title>
        <authorList>
            <person name="Glass D."/>
        </authorList>
    </citation>
    <scope>NUCLEOTIDE SEQUENCE</scope>
    <source>
        <strain evidence="34">SUZIE</strain>
        <tissue evidence="34">Muscle</tissue>
    </source>
</reference>
<dbReference type="GO" id="GO:0005604">
    <property type="term" value="C:basement membrane"/>
    <property type="evidence" value="ECO:0007669"/>
    <property type="project" value="UniProtKB-ARBA"/>
</dbReference>
<protein>
    <recommendedName>
        <fullName evidence="3">Agrin</fullName>
    </recommendedName>
</protein>
<dbReference type="InterPro" id="IPR013320">
    <property type="entry name" value="ConA-like_dom_sf"/>
</dbReference>
<evidence type="ECO:0000259" key="28">
    <source>
        <dbReference type="PROSITE" id="PS50024"/>
    </source>
</evidence>
<dbReference type="SMART" id="SM00282">
    <property type="entry name" value="LamG"/>
    <property type="match status" value="3"/>
</dbReference>
<feature type="domain" description="Laminin G" evidence="29">
    <location>
        <begin position="1886"/>
        <end position="2068"/>
    </location>
</feature>
<dbReference type="PANTHER" id="PTHR15036">
    <property type="entry name" value="PIKACHURIN-LIKE PROTEIN"/>
    <property type="match status" value="1"/>
</dbReference>
<feature type="disulfide bond" evidence="25">
    <location>
        <begin position="870"/>
        <end position="879"/>
    </location>
</feature>
<dbReference type="InterPro" id="IPR009030">
    <property type="entry name" value="Growth_fac_rcpt_cys_sf"/>
</dbReference>
<dbReference type="GO" id="GO:0043236">
    <property type="term" value="F:laminin binding"/>
    <property type="evidence" value="ECO:0007669"/>
    <property type="project" value="InterPro"/>
</dbReference>
<feature type="region of interest" description="Disordered" evidence="26">
    <location>
        <begin position="968"/>
        <end position="1096"/>
    </location>
</feature>
<feature type="compositionally biased region" description="Low complexity" evidence="26">
    <location>
        <begin position="1004"/>
        <end position="1014"/>
    </location>
</feature>
<dbReference type="InterPro" id="IPR003884">
    <property type="entry name" value="FacI_MAC"/>
</dbReference>
<keyword evidence="7" id="KW-0272">Extracellular matrix</keyword>
<feature type="disulfide bond" evidence="23">
    <location>
        <begin position="1577"/>
        <end position="1586"/>
    </location>
</feature>
<feature type="domain" description="Laminin EGF-like" evidence="31">
    <location>
        <begin position="795"/>
        <end position="848"/>
    </location>
</feature>
<dbReference type="SMART" id="SM00280">
    <property type="entry name" value="KAZAL"/>
    <property type="match status" value="9"/>
</dbReference>
<dbReference type="InterPro" id="IPR036058">
    <property type="entry name" value="Kazal_dom_sf"/>
</dbReference>
<feature type="chain" id="PRO_5041456616" description="Agrin" evidence="27">
    <location>
        <begin position="32"/>
        <end position="2071"/>
    </location>
</feature>
<evidence type="ECO:0000256" key="9">
    <source>
        <dbReference type="ARBA" id="ARBA00022692"/>
    </source>
</evidence>
<keyword evidence="21 25" id="KW-0424">Laminin EGF-like domain</keyword>
<evidence type="ECO:0000256" key="18">
    <source>
        <dbReference type="ARBA" id="ARBA00023157"/>
    </source>
</evidence>
<feature type="domain" description="EGF-like" evidence="30">
    <location>
        <begin position="1589"/>
        <end position="1626"/>
    </location>
</feature>
<dbReference type="PROSITE" id="PS50025">
    <property type="entry name" value="LAM_G_DOMAIN"/>
    <property type="match status" value="3"/>
</dbReference>
<dbReference type="Pfam" id="PF01390">
    <property type="entry name" value="SEA"/>
    <property type="match status" value="1"/>
</dbReference>
<feature type="domain" description="Laminin G" evidence="29">
    <location>
        <begin position="1637"/>
        <end position="1820"/>
    </location>
</feature>
<feature type="domain" description="EGF-like" evidence="30">
    <location>
        <begin position="1550"/>
        <end position="1587"/>
    </location>
</feature>
<evidence type="ECO:0000256" key="17">
    <source>
        <dbReference type="ARBA" id="ARBA00023136"/>
    </source>
</evidence>
<dbReference type="FunFam" id="2.10.25.10:FF:000095">
    <property type="entry name" value="Notch, isoform B"/>
    <property type="match status" value="1"/>
</dbReference>
<comment type="caution">
    <text evidence="23">Lacks conserved residue(s) required for the propagation of feature annotation.</text>
</comment>
<evidence type="ECO:0000256" key="25">
    <source>
        <dbReference type="PROSITE-ProRule" id="PRU00460"/>
    </source>
</evidence>
<feature type="domain" description="Kazal-like" evidence="33">
    <location>
        <begin position="924"/>
        <end position="973"/>
    </location>
</feature>
<evidence type="ECO:0000256" key="2">
    <source>
        <dbReference type="ARBA" id="ARBA00004498"/>
    </source>
</evidence>
<dbReference type="FunFam" id="2.60.120.200:FF:000027">
    <property type="entry name" value="Transmembrane agrin"/>
    <property type="match status" value="1"/>
</dbReference>
<dbReference type="FunFam" id="2.60.120.200:FF:000031">
    <property type="entry name" value="NtA agrin"/>
    <property type="match status" value="1"/>
</dbReference>
<dbReference type="GO" id="GO:0046872">
    <property type="term" value="F:metal ion binding"/>
    <property type="evidence" value="ECO:0007669"/>
    <property type="project" value="UniProtKB-KW"/>
</dbReference>
<evidence type="ECO:0000256" key="13">
    <source>
        <dbReference type="ARBA" id="ARBA00022782"/>
    </source>
</evidence>
<feature type="domain" description="SEA" evidence="28">
    <location>
        <begin position="1130"/>
        <end position="1252"/>
    </location>
</feature>
<evidence type="ECO:0000256" key="14">
    <source>
        <dbReference type="ARBA" id="ARBA00022837"/>
    </source>
</evidence>
<feature type="compositionally biased region" description="Low complexity" evidence="26">
    <location>
        <begin position="1037"/>
        <end position="1065"/>
    </location>
</feature>
<evidence type="ECO:0000256" key="5">
    <source>
        <dbReference type="ARBA" id="ARBA00022475"/>
    </source>
</evidence>
<dbReference type="SMART" id="SM00200">
    <property type="entry name" value="SEA"/>
    <property type="match status" value="1"/>
</dbReference>
<dbReference type="PROSITE" id="PS51121">
    <property type="entry name" value="NTA"/>
    <property type="match status" value="1"/>
</dbReference>
<dbReference type="Gene3D" id="2.40.50.120">
    <property type="match status" value="1"/>
</dbReference>
<evidence type="ECO:0000259" key="29">
    <source>
        <dbReference type="PROSITE" id="PS50025"/>
    </source>
</evidence>
<feature type="domain" description="NtA" evidence="32">
    <location>
        <begin position="33"/>
        <end position="159"/>
    </location>
</feature>
<dbReference type="SUPFAM" id="SSF82671">
    <property type="entry name" value="SEA domain"/>
    <property type="match status" value="1"/>
</dbReference>
<dbReference type="CDD" id="cd00054">
    <property type="entry name" value="EGF_CA"/>
    <property type="match status" value="2"/>
</dbReference>
<evidence type="ECO:0000256" key="20">
    <source>
        <dbReference type="ARBA" id="ARBA00023207"/>
    </source>
</evidence>
<dbReference type="GO" id="GO:0007399">
    <property type="term" value="P:nervous system development"/>
    <property type="evidence" value="ECO:0007669"/>
    <property type="project" value="UniProtKB-ARBA"/>
</dbReference>
<evidence type="ECO:0000256" key="16">
    <source>
        <dbReference type="ARBA" id="ARBA00023018"/>
    </source>
</evidence>
<dbReference type="InterPro" id="IPR002049">
    <property type="entry name" value="LE_dom"/>
</dbReference>
<feature type="domain" description="Kazal-like" evidence="33">
    <location>
        <begin position="347"/>
        <end position="393"/>
    </location>
</feature>
<keyword evidence="15" id="KW-0654">Proteoglycan</keyword>
<dbReference type="GO" id="GO:0005886">
    <property type="term" value="C:plasma membrane"/>
    <property type="evidence" value="ECO:0007669"/>
    <property type="project" value="UniProtKB-SubCell"/>
</dbReference>
<dbReference type="Pfam" id="PF00054">
    <property type="entry name" value="Laminin_G_1"/>
    <property type="match status" value="3"/>
</dbReference>
<feature type="domain" description="Laminin G" evidence="29">
    <location>
        <begin position="1373"/>
        <end position="1549"/>
    </location>
</feature>
<dbReference type="SMART" id="SM00057">
    <property type="entry name" value="FIMAC"/>
    <property type="match status" value="3"/>
</dbReference>
<evidence type="ECO:0000256" key="22">
    <source>
        <dbReference type="ARBA" id="ARBA00034103"/>
    </source>
</evidence>
<evidence type="ECO:0000256" key="4">
    <source>
        <dbReference type="ARBA" id="ARBA00022473"/>
    </source>
</evidence>
<dbReference type="FunFam" id="3.30.60.30:FF:000016">
    <property type="entry name" value="Agrin"/>
    <property type="match status" value="1"/>
</dbReference>
<feature type="disulfide bond" evidence="25">
    <location>
        <begin position="795"/>
        <end position="807"/>
    </location>
</feature>
<dbReference type="FunFam" id="2.10.25.10:FF:000140">
    <property type="entry name" value="Transmembrane agrin"/>
    <property type="match status" value="1"/>
</dbReference>
<dbReference type="Proteomes" id="UP001166674">
    <property type="component" value="Unassembled WGS sequence"/>
</dbReference>
<organism evidence="34 35">
    <name type="scientific">Sciurus carolinensis</name>
    <name type="common">Eastern gray squirrel</name>
    <dbReference type="NCBI Taxonomy" id="30640"/>
    <lineage>
        <taxon>Eukaryota</taxon>
        <taxon>Metazoa</taxon>
        <taxon>Chordata</taxon>
        <taxon>Craniata</taxon>
        <taxon>Vertebrata</taxon>
        <taxon>Euteleostomi</taxon>
        <taxon>Mammalia</taxon>
        <taxon>Eutheria</taxon>
        <taxon>Euarchontoglires</taxon>
        <taxon>Glires</taxon>
        <taxon>Rodentia</taxon>
        <taxon>Sciuromorpha</taxon>
        <taxon>Sciuridae</taxon>
        <taxon>Sciurinae</taxon>
        <taxon>Sciurini</taxon>
        <taxon>Sciurus</taxon>
    </lineage>
</organism>
<feature type="domain" description="Kazal-like" evidence="33">
    <location>
        <begin position="706"/>
        <end position="754"/>
    </location>
</feature>
<dbReference type="FunFam" id="3.30.60.30:FF:000032">
    <property type="entry name" value="Agrin"/>
    <property type="match status" value="1"/>
</dbReference>
<dbReference type="SMART" id="SM00180">
    <property type="entry name" value="EGF_Lam"/>
    <property type="match status" value="2"/>
</dbReference>
<dbReference type="CDD" id="cd00110">
    <property type="entry name" value="LamG"/>
    <property type="match status" value="3"/>
</dbReference>
<dbReference type="GO" id="GO:0043113">
    <property type="term" value="P:receptor clustering"/>
    <property type="evidence" value="ECO:0007669"/>
    <property type="project" value="InterPro"/>
</dbReference>
<keyword evidence="17" id="KW-0472">Membrane</keyword>
<dbReference type="SMART" id="SM00274">
    <property type="entry name" value="FOLN"/>
    <property type="match status" value="6"/>
</dbReference>
<dbReference type="FunFam" id="3.30.60.30:FF:000022">
    <property type="entry name" value="Transmembrane agrin"/>
    <property type="match status" value="1"/>
</dbReference>
<keyword evidence="16" id="KW-0770">Synapse</keyword>
<dbReference type="PROSITE" id="PS50024">
    <property type="entry name" value="SEA"/>
    <property type="match status" value="1"/>
</dbReference>
<evidence type="ECO:0000256" key="10">
    <source>
        <dbReference type="ARBA" id="ARBA00022723"/>
    </source>
</evidence>
<dbReference type="SUPFAM" id="SSF49899">
    <property type="entry name" value="Concanavalin A-like lectins/glucanases"/>
    <property type="match status" value="3"/>
</dbReference>
<dbReference type="FunFam" id="3.30.60.30:FF:000019">
    <property type="entry name" value="NtA agrin"/>
    <property type="match status" value="1"/>
</dbReference>
<feature type="domain" description="Kazal-like" evidence="33">
    <location>
        <begin position="491"/>
        <end position="538"/>
    </location>
</feature>
<dbReference type="GO" id="GO:0030154">
    <property type="term" value="P:cell differentiation"/>
    <property type="evidence" value="ECO:0007669"/>
    <property type="project" value="UniProtKB-KW"/>
</dbReference>
<evidence type="ECO:0000256" key="12">
    <source>
        <dbReference type="ARBA" id="ARBA00022737"/>
    </source>
</evidence>
<dbReference type="FunFam" id="2.40.50.120:FF:000008">
    <property type="entry name" value="agrin isoform X1"/>
    <property type="match status" value="1"/>
</dbReference>
<keyword evidence="20" id="KW-0357">Heparan sulfate</keyword>
<feature type="domain" description="Kazal-like" evidence="33">
    <location>
        <begin position="610"/>
        <end position="668"/>
    </location>
</feature>
<dbReference type="GO" id="GO:0007010">
    <property type="term" value="P:cytoskeleton organization"/>
    <property type="evidence" value="ECO:0007669"/>
    <property type="project" value="UniProtKB-ARBA"/>
</dbReference>
<keyword evidence="35" id="KW-1185">Reference proteome</keyword>
<comment type="subcellular location">
    <subcellularLocation>
        <location evidence="1">Cell membrane</location>
        <topology evidence="1">Single-pass type II membrane protein</topology>
    </subcellularLocation>
    <subcellularLocation>
        <location evidence="2">Secreted</location>
        <location evidence="2">Extracellular space</location>
        <location evidence="2">Extracellular matrix</location>
    </subcellularLocation>
    <subcellularLocation>
        <location evidence="22">Synapse</location>
    </subcellularLocation>
</comment>